<keyword evidence="5" id="KW-1185">Reference proteome</keyword>
<evidence type="ECO:0000313" key="5">
    <source>
        <dbReference type="Proteomes" id="UP000077755"/>
    </source>
</evidence>
<dbReference type="KEGG" id="dcr:108211463"/>
<dbReference type="OMA" id="MVMASFT"/>
<dbReference type="EMBL" id="CP093345">
    <property type="protein sequence ID" value="WOG91169.1"/>
    <property type="molecule type" value="Genomic_DNA"/>
</dbReference>
<keyword evidence="2" id="KW-0472">Membrane</keyword>
<evidence type="ECO:0000256" key="2">
    <source>
        <dbReference type="SAM" id="Phobius"/>
    </source>
</evidence>
<organism evidence="3">
    <name type="scientific">Daucus carota subsp. sativus</name>
    <name type="common">Carrot</name>
    <dbReference type="NCBI Taxonomy" id="79200"/>
    <lineage>
        <taxon>Eukaryota</taxon>
        <taxon>Viridiplantae</taxon>
        <taxon>Streptophyta</taxon>
        <taxon>Embryophyta</taxon>
        <taxon>Tracheophyta</taxon>
        <taxon>Spermatophyta</taxon>
        <taxon>Magnoliopsida</taxon>
        <taxon>eudicotyledons</taxon>
        <taxon>Gunneridae</taxon>
        <taxon>Pentapetalae</taxon>
        <taxon>asterids</taxon>
        <taxon>campanulids</taxon>
        <taxon>Apiales</taxon>
        <taxon>Apiaceae</taxon>
        <taxon>Apioideae</taxon>
        <taxon>Scandiceae</taxon>
        <taxon>Daucinae</taxon>
        <taxon>Daucus</taxon>
        <taxon>Daucus sect. Daucus</taxon>
    </lineage>
</organism>
<evidence type="ECO:0000313" key="4">
    <source>
        <dbReference type="EMBL" id="WOG91169.1"/>
    </source>
</evidence>
<feature type="region of interest" description="Disordered" evidence="1">
    <location>
        <begin position="104"/>
        <end position="136"/>
    </location>
</feature>
<dbReference type="GO" id="GO:0010190">
    <property type="term" value="P:cytochrome b6f complex assembly"/>
    <property type="evidence" value="ECO:0007669"/>
    <property type="project" value="EnsemblPlants"/>
</dbReference>
<dbReference type="GO" id="GO:0042651">
    <property type="term" value="C:thylakoid membrane"/>
    <property type="evidence" value="ECO:0007669"/>
    <property type="project" value="EnsemblPlants"/>
</dbReference>
<dbReference type="AlphaFoldDB" id="A0A165ZUT2"/>
<reference evidence="3" key="1">
    <citation type="journal article" date="2016" name="Nat. Genet.">
        <title>A high-quality carrot genome assembly provides new insights into carotenoid accumulation and asterid genome evolution.</title>
        <authorList>
            <person name="Iorizzo M."/>
            <person name="Ellison S."/>
            <person name="Senalik D."/>
            <person name="Zeng P."/>
            <person name="Satapoomin P."/>
            <person name="Huang J."/>
            <person name="Bowman M."/>
            <person name="Iovene M."/>
            <person name="Sanseverino W."/>
            <person name="Cavagnaro P."/>
            <person name="Yildiz M."/>
            <person name="Macko-Podgorni A."/>
            <person name="Moranska E."/>
            <person name="Grzebelus E."/>
            <person name="Grzebelus D."/>
            <person name="Ashrafi H."/>
            <person name="Zheng Z."/>
            <person name="Cheng S."/>
            <person name="Spooner D."/>
            <person name="Van Deynze A."/>
            <person name="Simon P."/>
        </authorList>
    </citation>
    <scope>NUCLEOTIDE SEQUENCE [LARGE SCALE GENOMIC DNA]</scope>
    <source>
        <tissue evidence="3">Leaf</tissue>
    </source>
</reference>
<evidence type="ECO:0000256" key="1">
    <source>
        <dbReference type="SAM" id="MobiDB-lite"/>
    </source>
</evidence>
<gene>
    <name evidence="3" type="ORF">DCAR_009211</name>
    <name evidence="4" type="ORF">DCAR_0310417</name>
</gene>
<dbReference type="PANTHER" id="PTHR37753">
    <property type="entry name" value="OS01G0940600 PROTEIN"/>
    <property type="match status" value="1"/>
</dbReference>
<accession>A0A165ZUT2</accession>
<sequence>MASRTCCCFFTSNAYLRPSTLTTSCLSPVSSLSPVVFSGGLKSKRGSSVVTRAVPGPNTYIFAFVFPLSLLVATVFTTIRISDKLDEDFLRELAVNKAILEASEDDDEVDGTSIMKEPERPRTRNRPKREAEVSSK</sequence>
<dbReference type="Proteomes" id="UP000077755">
    <property type="component" value="Chromosome 3"/>
</dbReference>
<evidence type="ECO:0000313" key="3">
    <source>
        <dbReference type="EMBL" id="KZN00457.1"/>
    </source>
</evidence>
<dbReference type="EMBL" id="LNRQ01000003">
    <property type="protein sequence ID" value="KZN00457.1"/>
    <property type="molecule type" value="Genomic_DNA"/>
</dbReference>
<proteinExistence type="predicted"/>
<reference evidence="4" key="2">
    <citation type="submission" date="2022-03" db="EMBL/GenBank/DDBJ databases">
        <title>Draft title - Genomic analysis of global carrot germplasm unveils the trajectory of domestication and the origin of high carotenoid orange carrot.</title>
        <authorList>
            <person name="Iorizzo M."/>
            <person name="Ellison S."/>
            <person name="Senalik D."/>
            <person name="Macko-Podgorni A."/>
            <person name="Grzebelus D."/>
            <person name="Bostan H."/>
            <person name="Rolling W."/>
            <person name="Curaba J."/>
            <person name="Simon P."/>
        </authorList>
    </citation>
    <scope>NUCLEOTIDE SEQUENCE</scope>
    <source>
        <tissue evidence="4">Leaf</tissue>
    </source>
</reference>
<feature type="compositionally biased region" description="Basic and acidic residues" evidence="1">
    <location>
        <begin position="116"/>
        <end position="136"/>
    </location>
</feature>
<feature type="transmembrane region" description="Helical" evidence="2">
    <location>
        <begin position="60"/>
        <end position="81"/>
    </location>
</feature>
<protein>
    <recommendedName>
        <fullName evidence="6">High chlorophyll fluorescence 153</fullName>
    </recommendedName>
</protein>
<dbReference type="OrthoDB" id="786736at2759"/>
<dbReference type="STRING" id="79200.A0A165ZUT2"/>
<keyword evidence="2" id="KW-0812">Transmembrane</keyword>
<dbReference type="PANTHER" id="PTHR37753:SF1">
    <property type="entry name" value="OS01G0940600 PROTEIN"/>
    <property type="match status" value="1"/>
</dbReference>
<keyword evidence="2" id="KW-1133">Transmembrane helix</keyword>
<name>A0A165ZUT2_DAUCS</name>
<dbReference type="Gramene" id="KZN00457">
    <property type="protein sequence ID" value="KZN00457"/>
    <property type="gene ID" value="DCAR_009211"/>
</dbReference>
<evidence type="ECO:0008006" key="6">
    <source>
        <dbReference type="Google" id="ProtNLM"/>
    </source>
</evidence>